<keyword evidence="2 4" id="KW-0560">Oxidoreductase</keyword>
<dbReference type="PANTHER" id="PTHR44196:SF1">
    <property type="entry name" value="DEHYDROGENASE_REDUCTASE SDR FAMILY MEMBER 7B"/>
    <property type="match status" value="1"/>
</dbReference>
<dbReference type="EC" id="1.-.-.-" evidence="4"/>
<evidence type="ECO:0000256" key="2">
    <source>
        <dbReference type="ARBA" id="ARBA00023002"/>
    </source>
</evidence>
<dbReference type="PRINTS" id="PR00081">
    <property type="entry name" value="GDHRDH"/>
</dbReference>
<accession>A0ABV7IIY0</accession>
<dbReference type="SUPFAM" id="SSF51735">
    <property type="entry name" value="NAD(P)-binding Rossmann-fold domains"/>
    <property type="match status" value="1"/>
</dbReference>
<dbReference type="SMART" id="SM00822">
    <property type="entry name" value="PKS_KR"/>
    <property type="match status" value="1"/>
</dbReference>
<dbReference type="InterPro" id="IPR002347">
    <property type="entry name" value="SDR_fam"/>
</dbReference>
<name>A0ABV7IIY0_9SPHN</name>
<sequence>MGEYAGRTAVITGAGSGLGAAMADLFGEAGANLVLLDIDGPRAEAKAAELRGRGIEAMALPVDVADKASLARAAEAARARFGAVHVLCANVGVQQFGAADTLTDQDWQWVLSVNVMGVIHTVNAFLPLLRAGEGDRHVVITSSCSFFQLGARMGAYVASKFAVTGYGEVLRQELAAEGINVTLVFPGGMPTRHLESSRASRPPALGESRFDMADVQVMMASAEISADHVATPAHAVRNLLRDLASGEPYIITHGTYRAQVEARQQAVLRAFDRMAAN</sequence>
<protein>
    <submittedName>
        <fullName evidence="4">SDR family NAD(P)-dependent oxidoreductase</fullName>
        <ecNumber evidence="4">1.-.-.-</ecNumber>
    </submittedName>
</protein>
<dbReference type="CDD" id="cd05233">
    <property type="entry name" value="SDR_c"/>
    <property type="match status" value="1"/>
</dbReference>
<dbReference type="RefSeq" id="WP_379508033.1">
    <property type="nucleotide sequence ID" value="NZ_JBHRTQ010000001.1"/>
</dbReference>
<evidence type="ECO:0000313" key="5">
    <source>
        <dbReference type="Proteomes" id="UP001595604"/>
    </source>
</evidence>
<dbReference type="Proteomes" id="UP001595604">
    <property type="component" value="Unassembled WGS sequence"/>
</dbReference>
<comment type="similarity">
    <text evidence="1">Belongs to the short-chain dehydrogenases/reductases (SDR) family.</text>
</comment>
<evidence type="ECO:0000256" key="1">
    <source>
        <dbReference type="ARBA" id="ARBA00006484"/>
    </source>
</evidence>
<dbReference type="InterPro" id="IPR020904">
    <property type="entry name" value="Sc_DH/Rdtase_CS"/>
</dbReference>
<dbReference type="Gene3D" id="3.40.50.720">
    <property type="entry name" value="NAD(P)-binding Rossmann-like Domain"/>
    <property type="match status" value="1"/>
</dbReference>
<dbReference type="InterPro" id="IPR057326">
    <property type="entry name" value="KR_dom"/>
</dbReference>
<dbReference type="InterPro" id="IPR036291">
    <property type="entry name" value="NAD(P)-bd_dom_sf"/>
</dbReference>
<gene>
    <name evidence="4" type="ORF">ACFOD9_00075</name>
</gene>
<organism evidence="4 5">
    <name type="scientific">Novosphingobium bradum</name>
    <dbReference type="NCBI Taxonomy" id="1737444"/>
    <lineage>
        <taxon>Bacteria</taxon>
        <taxon>Pseudomonadati</taxon>
        <taxon>Pseudomonadota</taxon>
        <taxon>Alphaproteobacteria</taxon>
        <taxon>Sphingomonadales</taxon>
        <taxon>Sphingomonadaceae</taxon>
        <taxon>Novosphingobium</taxon>
    </lineage>
</organism>
<proteinExistence type="inferred from homology"/>
<feature type="domain" description="Ketoreductase" evidence="3">
    <location>
        <begin position="7"/>
        <end position="193"/>
    </location>
</feature>
<keyword evidence="5" id="KW-1185">Reference proteome</keyword>
<evidence type="ECO:0000259" key="3">
    <source>
        <dbReference type="SMART" id="SM00822"/>
    </source>
</evidence>
<dbReference type="GO" id="GO:0016491">
    <property type="term" value="F:oxidoreductase activity"/>
    <property type="evidence" value="ECO:0007669"/>
    <property type="project" value="UniProtKB-KW"/>
</dbReference>
<dbReference type="PROSITE" id="PS00061">
    <property type="entry name" value="ADH_SHORT"/>
    <property type="match status" value="1"/>
</dbReference>
<dbReference type="EMBL" id="JBHRTQ010000001">
    <property type="protein sequence ID" value="MFC3172636.1"/>
    <property type="molecule type" value="Genomic_DNA"/>
</dbReference>
<evidence type="ECO:0000313" key="4">
    <source>
        <dbReference type="EMBL" id="MFC3172636.1"/>
    </source>
</evidence>
<reference evidence="5" key="1">
    <citation type="journal article" date="2019" name="Int. J. Syst. Evol. Microbiol.">
        <title>The Global Catalogue of Microorganisms (GCM) 10K type strain sequencing project: providing services to taxonomists for standard genome sequencing and annotation.</title>
        <authorList>
            <consortium name="The Broad Institute Genomics Platform"/>
            <consortium name="The Broad Institute Genome Sequencing Center for Infectious Disease"/>
            <person name="Wu L."/>
            <person name="Ma J."/>
        </authorList>
    </citation>
    <scope>NUCLEOTIDE SEQUENCE [LARGE SCALE GENOMIC DNA]</scope>
    <source>
        <strain evidence="5">KCTC 42984</strain>
    </source>
</reference>
<comment type="caution">
    <text evidence="4">The sequence shown here is derived from an EMBL/GenBank/DDBJ whole genome shotgun (WGS) entry which is preliminary data.</text>
</comment>
<dbReference type="Pfam" id="PF00106">
    <property type="entry name" value="adh_short"/>
    <property type="match status" value="1"/>
</dbReference>
<dbReference type="PANTHER" id="PTHR44196">
    <property type="entry name" value="DEHYDROGENASE/REDUCTASE SDR FAMILY MEMBER 7B"/>
    <property type="match status" value="1"/>
</dbReference>